<evidence type="ECO:0000313" key="3">
    <source>
        <dbReference type="EMBL" id="QDV46290.1"/>
    </source>
</evidence>
<dbReference type="PROSITE" id="PS51257">
    <property type="entry name" value="PROKAR_LIPOPROTEIN"/>
    <property type="match status" value="1"/>
</dbReference>
<protein>
    <submittedName>
        <fullName evidence="3">Outer membrane protein assembly factor BamB</fullName>
    </submittedName>
</protein>
<keyword evidence="1" id="KW-0732">Signal</keyword>
<dbReference type="InterPro" id="IPR002372">
    <property type="entry name" value="PQQ_rpt_dom"/>
</dbReference>
<feature type="domain" description="Pyrrolo-quinoline quinone repeat" evidence="2">
    <location>
        <begin position="119"/>
        <end position="394"/>
    </location>
</feature>
<dbReference type="EMBL" id="CP037423">
    <property type="protein sequence ID" value="QDV46290.1"/>
    <property type="molecule type" value="Genomic_DNA"/>
</dbReference>
<evidence type="ECO:0000259" key="2">
    <source>
        <dbReference type="Pfam" id="PF13360"/>
    </source>
</evidence>
<organism evidence="3 4">
    <name type="scientific">Stieleria neptunia</name>
    <dbReference type="NCBI Taxonomy" id="2527979"/>
    <lineage>
        <taxon>Bacteria</taxon>
        <taxon>Pseudomonadati</taxon>
        <taxon>Planctomycetota</taxon>
        <taxon>Planctomycetia</taxon>
        <taxon>Pirellulales</taxon>
        <taxon>Pirellulaceae</taxon>
        <taxon>Stieleria</taxon>
    </lineage>
</organism>
<dbReference type="RefSeq" id="WP_231743849.1">
    <property type="nucleotide sequence ID" value="NZ_CP037423.1"/>
</dbReference>
<accession>A0A518HZM2</accession>
<gene>
    <name evidence="3" type="primary">bamB_5</name>
    <name evidence="3" type="ORF">Enr13x_61990</name>
</gene>
<dbReference type="KEGG" id="snep:Enr13x_61990"/>
<sequence precursor="true">MKSAFRTLATIPLLFCFCSLASCDQPQAKSTTGETPVATAAIPLMELGDVDWPRLLGKNFDGVAEVSGVAFDWSRPPEIAWRLPVGDGYGLGCVVDGRYYHADAVRSDQPSGGRQMVERLRAFDLNDASLIWSVERPLEYRDLYGYETGPRGTPTSDGKSIVTFGCDGELCCRDLTDGTLKWSVSTNKQYGVVQNFFGVGSSPLLLDSMVIVPVGGSPPEDQQIAPGRLDRVIPNGSALVAFDLASGDEVWKCGDDLASYSSPRTMKIGDQTVVLLYARNQLLAVDPSAGKVLWTVPHRADMLESVNAMMPVVDGDRVFISECYQVGSRLLRVSAEEPTTLWLDPPKNRRAQAMRCHWSTPILVDGFLYGCSGRNNPDSDFRCIELASGELQWSDDRGMRTSLTRVGEHLIVWDEYGRMEIVRPNPDKLEIVAEYDFSDTLRTPCWAAPMVVGNRMLVRGDRHVLCLAIPTR</sequence>
<proteinExistence type="predicted"/>
<dbReference type="InterPro" id="IPR015943">
    <property type="entry name" value="WD40/YVTN_repeat-like_dom_sf"/>
</dbReference>
<dbReference type="AlphaFoldDB" id="A0A518HZM2"/>
<dbReference type="SUPFAM" id="SSF50998">
    <property type="entry name" value="Quinoprotein alcohol dehydrogenase-like"/>
    <property type="match status" value="1"/>
</dbReference>
<dbReference type="PANTHER" id="PTHR34512">
    <property type="entry name" value="CELL SURFACE PROTEIN"/>
    <property type="match status" value="1"/>
</dbReference>
<dbReference type="Proteomes" id="UP000319004">
    <property type="component" value="Chromosome"/>
</dbReference>
<name>A0A518HZM2_9BACT</name>
<dbReference type="PANTHER" id="PTHR34512:SF30">
    <property type="entry name" value="OUTER MEMBRANE PROTEIN ASSEMBLY FACTOR BAMB"/>
    <property type="match status" value="1"/>
</dbReference>
<feature type="signal peptide" evidence="1">
    <location>
        <begin position="1"/>
        <end position="21"/>
    </location>
</feature>
<evidence type="ECO:0000313" key="4">
    <source>
        <dbReference type="Proteomes" id="UP000319004"/>
    </source>
</evidence>
<evidence type="ECO:0000256" key="1">
    <source>
        <dbReference type="SAM" id="SignalP"/>
    </source>
</evidence>
<dbReference type="InterPro" id="IPR011047">
    <property type="entry name" value="Quinoprotein_ADH-like_sf"/>
</dbReference>
<dbReference type="Pfam" id="PF13360">
    <property type="entry name" value="PQQ_2"/>
    <property type="match status" value="1"/>
</dbReference>
<dbReference type="Gene3D" id="2.130.10.10">
    <property type="entry name" value="YVTN repeat-like/Quinoprotein amine dehydrogenase"/>
    <property type="match status" value="2"/>
</dbReference>
<keyword evidence="4" id="KW-1185">Reference proteome</keyword>
<feature type="chain" id="PRO_5021905839" evidence="1">
    <location>
        <begin position="22"/>
        <end position="472"/>
    </location>
</feature>
<reference evidence="3 4" key="1">
    <citation type="submission" date="2019-03" db="EMBL/GenBank/DDBJ databases">
        <title>Deep-cultivation of Planctomycetes and their phenomic and genomic characterization uncovers novel biology.</title>
        <authorList>
            <person name="Wiegand S."/>
            <person name="Jogler M."/>
            <person name="Boedeker C."/>
            <person name="Pinto D."/>
            <person name="Vollmers J."/>
            <person name="Rivas-Marin E."/>
            <person name="Kohn T."/>
            <person name="Peeters S.H."/>
            <person name="Heuer A."/>
            <person name="Rast P."/>
            <person name="Oberbeckmann S."/>
            <person name="Bunk B."/>
            <person name="Jeske O."/>
            <person name="Meyerdierks A."/>
            <person name="Storesund J.E."/>
            <person name="Kallscheuer N."/>
            <person name="Luecker S."/>
            <person name="Lage O.M."/>
            <person name="Pohl T."/>
            <person name="Merkel B.J."/>
            <person name="Hornburger P."/>
            <person name="Mueller R.-W."/>
            <person name="Bruemmer F."/>
            <person name="Labrenz M."/>
            <person name="Spormann A.M."/>
            <person name="Op den Camp H."/>
            <person name="Overmann J."/>
            <person name="Amann R."/>
            <person name="Jetten M.S.M."/>
            <person name="Mascher T."/>
            <person name="Medema M.H."/>
            <person name="Devos D.P."/>
            <person name="Kaster A.-K."/>
            <person name="Ovreas L."/>
            <person name="Rohde M."/>
            <person name="Galperin M.Y."/>
            <person name="Jogler C."/>
        </authorList>
    </citation>
    <scope>NUCLEOTIDE SEQUENCE [LARGE SCALE GENOMIC DNA]</scope>
    <source>
        <strain evidence="3 4">Enr13</strain>
    </source>
</reference>